<dbReference type="EMBL" id="MEIP01000014">
    <property type="protein sequence ID" value="PIT47877.1"/>
    <property type="molecule type" value="Genomic_DNA"/>
</dbReference>
<keyword evidence="1" id="KW-0812">Transmembrane</keyword>
<keyword evidence="1" id="KW-0472">Membrane</keyword>
<accession>A0A2N9XHS2</accession>
<dbReference type="AlphaFoldDB" id="A0A2N9XHS2"/>
<keyword evidence="1" id="KW-1133">Transmembrane helix</keyword>
<dbReference type="Proteomes" id="UP000229970">
    <property type="component" value="Unassembled WGS sequence"/>
</dbReference>
<sequence>MEAVNTQSSLRKADIISGAASMLICYLLSHILFLYAFNYNNLYTLGISPAVNYKGLHAFWQPYRQFLPYYANIRYRY</sequence>
<feature type="transmembrane region" description="Helical" evidence="1">
    <location>
        <begin position="15"/>
        <end position="37"/>
    </location>
</feature>
<comment type="caution">
    <text evidence="2">The sequence shown here is derived from an EMBL/GenBank/DDBJ whole genome shotgun (WGS) entry which is preliminary data.</text>
</comment>
<gene>
    <name evidence="2" type="ORF">BHC46_06260</name>
</gene>
<proteinExistence type="predicted"/>
<evidence type="ECO:0000313" key="3">
    <source>
        <dbReference type="Proteomes" id="UP000229970"/>
    </source>
</evidence>
<evidence type="ECO:0000256" key="1">
    <source>
        <dbReference type="SAM" id="Phobius"/>
    </source>
</evidence>
<reference evidence="2 3" key="1">
    <citation type="journal article" date="2017" name="MBio">
        <title>Type VI secretion-mediated competition in the bee gut microbiome.</title>
        <authorList>
            <person name="Steele M.I."/>
            <person name="Kwong W.K."/>
            <person name="Powell J.E."/>
            <person name="Whiteley M."/>
            <person name="Moran N.A."/>
        </authorList>
    </citation>
    <scope>NUCLEOTIDE SEQUENCE [LARGE SCALE GENOMIC DNA]</scope>
    <source>
        <strain evidence="2 3">Ruf1-X</strain>
    </source>
</reference>
<protein>
    <submittedName>
        <fullName evidence="2">Uncharacterized protein</fullName>
    </submittedName>
</protein>
<name>A0A2N9XHS2_9NEIS</name>
<evidence type="ECO:0000313" key="2">
    <source>
        <dbReference type="EMBL" id="PIT47877.1"/>
    </source>
</evidence>
<organism evidence="2 3">
    <name type="scientific">Snodgrassella alvi</name>
    <dbReference type="NCBI Taxonomy" id="1196083"/>
    <lineage>
        <taxon>Bacteria</taxon>
        <taxon>Pseudomonadati</taxon>
        <taxon>Pseudomonadota</taxon>
        <taxon>Betaproteobacteria</taxon>
        <taxon>Neisseriales</taxon>
        <taxon>Neisseriaceae</taxon>
        <taxon>Snodgrassella</taxon>
    </lineage>
</organism>